<reference evidence="1 2" key="1">
    <citation type="submission" date="2015-07" db="EMBL/GenBank/DDBJ databases">
        <authorList>
            <person name="O'Brien H.E."/>
            <person name="Thakur S."/>
            <person name="Gong Y."/>
            <person name="Wang P.W."/>
            <person name="Guttman D.S."/>
        </authorList>
    </citation>
    <scope>NUCLEOTIDE SEQUENCE [LARGE SCALE GENOMIC DNA]</scope>
    <source>
        <strain evidence="1 2">107</strain>
    </source>
</reference>
<comment type="caution">
    <text evidence="1">The sequence shown here is derived from an EMBL/GenBank/DDBJ whole genome shotgun (WGS) entry which is preliminary data.</text>
</comment>
<organism evidence="1 2">
    <name type="scientific">Pseudomonas amygdali pv. lachrymans</name>
    <name type="common">Pseudomonas syringae pv. lachrymans</name>
    <dbReference type="NCBI Taxonomy" id="53707"/>
    <lineage>
        <taxon>Bacteria</taxon>
        <taxon>Pseudomonadati</taxon>
        <taxon>Pseudomonadota</taxon>
        <taxon>Gammaproteobacteria</taxon>
        <taxon>Pseudomonadales</taxon>
        <taxon>Pseudomonadaceae</taxon>
        <taxon>Pseudomonas</taxon>
        <taxon>Pseudomonas amygdali</taxon>
    </lineage>
</organism>
<name>A0ABR5KSG5_PSEAV</name>
<evidence type="ECO:0000313" key="2">
    <source>
        <dbReference type="Proteomes" id="UP000037943"/>
    </source>
</evidence>
<sequence>MQPSSFTDIQIHLPSRNGVAPRDYERVPDLMSGDLQARCQEAFRSHLRQGHGPRAVFDSIGGSTEKQLAQILAANAFYALSKPCRDYVALLNYIKLVCNAIRPDALSFHRDAGEAILDANPINPYLAYKQAPVEVWGSIDDAFELIRKKQLLRMAVSFDDAVMVEKIFSYKSADQGVNLSNELSRMVFDPLSAVRALQGAPDSLTYTELERRIKRQLKCIESPEEDRYWLSKTHPSASQASEFVPGLFSLGDLLINSLDHHLRHLPRYEVFSQAQPGAVGDCITTLIDQTIEKNPAKEKLLATLIKDLDRGLSSHDEIFFKYCLGMSMGQYLDLAHNSNTYGKMIDRILDVSDTNSCDLYLMRTAKLTLLSLVDPDLLCRHAKTDVQLRSAYLVTKDRSYLAKLSESGRDNQMGTDLGL</sequence>
<dbReference type="RefSeq" id="WP_147480924.1">
    <property type="nucleotide sequence ID" value="NZ_LGLK01000057.1"/>
</dbReference>
<dbReference type="Proteomes" id="UP000037943">
    <property type="component" value="Unassembled WGS sequence"/>
</dbReference>
<reference evidence="1 2" key="2">
    <citation type="submission" date="2015-10" db="EMBL/GenBank/DDBJ databases">
        <title>Comparative genomics and high-throughput reverse genetic screens identify a new phytobacterial MAMP and an Arabidopsis receptor required for immune elicitation.</title>
        <authorList>
            <person name="Mott G.A."/>
            <person name="Thakur S."/>
            <person name="Wang P.W."/>
            <person name="Desveaux D."/>
            <person name="Guttman D.S."/>
        </authorList>
    </citation>
    <scope>NUCLEOTIDE SEQUENCE [LARGE SCALE GENOMIC DNA]</scope>
    <source>
        <strain evidence="1 2">107</strain>
    </source>
</reference>
<evidence type="ECO:0000313" key="1">
    <source>
        <dbReference type="EMBL" id="KPC17517.1"/>
    </source>
</evidence>
<accession>A0ABR5KSG5</accession>
<protein>
    <submittedName>
        <fullName evidence="1">Uncharacterized protein</fullName>
    </submittedName>
</protein>
<keyword evidence="2" id="KW-1185">Reference proteome</keyword>
<gene>
    <name evidence="1" type="ORF">AC499_0719</name>
</gene>
<dbReference type="EMBL" id="LGLK01000057">
    <property type="protein sequence ID" value="KPC17517.1"/>
    <property type="molecule type" value="Genomic_DNA"/>
</dbReference>
<proteinExistence type="predicted"/>